<evidence type="ECO:0000313" key="2">
    <source>
        <dbReference type="Proteomes" id="UP001175211"/>
    </source>
</evidence>
<protein>
    <recommendedName>
        <fullName evidence="3">F-box domain-containing protein</fullName>
    </recommendedName>
</protein>
<keyword evidence="2" id="KW-1185">Reference proteome</keyword>
<organism evidence="1 2">
    <name type="scientific">Armillaria tabescens</name>
    <name type="common">Ringless honey mushroom</name>
    <name type="synonym">Agaricus tabescens</name>
    <dbReference type="NCBI Taxonomy" id="1929756"/>
    <lineage>
        <taxon>Eukaryota</taxon>
        <taxon>Fungi</taxon>
        <taxon>Dikarya</taxon>
        <taxon>Basidiomycota</taxon>
        <taxon>Agaricomycotina</taxon>
        <taxon>Agaricomycetes</taxon>
        <taxon>Agaricomycetidae</taxon>
        <taxon>Agaricales</taxon>
        <taxon>Marasmiineae</taxon>
        <taxon>Physalacriaceae</taxon>
        <taxon>Desarmillaria</taxon>
    </lineage>
</organism>
<evidence type="ECO:0008006" key="3">
    <source>
        <dbReference type="Google" id="ProtNLM"/>
    </source>
</evidence>
<dbReference type="RefSeq" id="XP_060329432.1">
    <property type="nucleotide sequence ID" value="XM_060473480.1"/>
</dbReference>
<dbReference type="EMBL" id="JAUEPS010000023">
    <property type="protein sequence ID" value="KAK0457117.1"/>
    <property type="molecule type" value="Genomic_DNA"/>
</dbReference>
<accession>A0AA39K9M0</accession>
<dbReference type="GeneID" id="85357028"/>
<dbReference type="Proteomes" id="UP001175211">
    <property type="component" value="Unassembled WGS sequence"/>
</dbReference>
<name>A0AA39K9M0_ARMTA</name>
<dbReference type="AlphaFoldDB" id="A0AA39K9M0"/>
<comment type="caution">
    <text evidence="1">The sequence shown here is derived from an EMBL/GenBank/DDBJ whole genome shotgun (WGS) entry which is preliminary data.</text>
</comment>
<reference evidence="1" key="1">
    <citation type="submission" date="2023-06" db="EMBL/GenBank/DDBJ databases">
        <authorList>
            <consortium name="Lawrence Berkeley National Laboratory"/>
            <person name="Ahrendt S."/>
            <person name="Sahu N."/>
            <person name="Indic B."/>
            <person name="Wong-Bajracharya J."/>
            <person name="Merenyi Z."/>
            <person name="Ke H.-M."/>
            <person name="Monk M."/>
            <person name="Kocsube S."/>
            <person name="Drula E."/>
            <person name="Lipzen A."/>
            <person name="Balint B."/>
            <person name="Henrissat B."/>
            <person name="Andreopoulos B."/>
            <person name="Martin F.M."/>
            <person name="Harder C.B."/>
            <person name="Rigling D."/>
            <person name="Ford K.L."/>
            <person name="Foster G.D."/>
            <person name="Pangilinan J."/>
            <person name="Papanicolaou A."/>
            <person name="Barry K."/>
            <person name="LaButti K."/>
            <person name="Viragh M."/>
            <person name="Koriabine M."/>
            <person name="Yan M."/>
            <person name="Riley R."/>
            <person name="Champramary S."/>
            <person name="Plett K.L."/>
            <person name="Tsai I.J."/>
            <person name="Slot J."/>
            <person name="Sipos G."/>
            <person name="Plett J."/>
            <person name="Nagy L.G."/>
            <person name="Grigoriev I.V."/>
        </authorList>
    </citation>
    <scope>NUCLEOTIDE SEQUENCE</scope>
    <source>
        <strain evidence="1">CCBAS 213</strain>
    </source>
</reference>
<sequence length="534" mass="60079">MASSLLDIPPELIRKIIFLADAPLGIPSIFQPLLLTCRYTYSILSAPETYSQLFVTHFDVPPPSVVDETTFRQHAKCEMVRRYITLRTLHQGQVDSENVLDVLWCALSMFGYSAVGQKNIKLLLQAGVSEFLISFIVSRLYDASGDNDGWPIENEANCLAVLLLWVSTSRFMIDGENPATRRTLMNCLRPLVFAPYRYSISTVPEQLFLPEKWASAPAPRSIRSHWSCGAYGPPGLRLLEARYFGDKFQKIQLPPITLLATLAYFARQNFDRLVIPDQLPRTRLEANSLGLSGPTREDLEYFADHRTYCCGLESLRFCVAVRGIAPPYLPGTLTGRYNGSCLIPDRSQYDRWKSSASPPSPLELEAVSRRPFYVTLQEHVCYNIDQVIPKDASENGNMNAWLPSGFKWTETVCFSQNGIMAFDTSETFKTFYQTYDASCAPQRKIVDVIVTGKTEPRHAAAWGDFNFIGRIRLADGLITLKRISVSNLGDTILRGKLTSTHNFVGRMKPVSTGFEPSIWEAPFSLSKIHSRPLL</sequence>
<evidence type="ECO:0000313" key="1">
    <source>
        <dbReference type="EMBL" id="KAK0457117.1"/>
    </source>
</evidence>
<proteinExistence type="predicted"/>
<gene>
    <name evidence="1" type="ORF">EV420DRAFT_1551521</name>
</gene>